<evidence type="ECO:0000259" key="1">
    <source>
        <dbReference type="PROSITE" id="PS51379"/>
    </source>
</evidence>
<dbReference type="Pfam" id="PF13370">
    <property type="entry name" value="Fer4_13"/>
    <property type="match status" value="1"/>
</dbReference>
<reference evidence="2" key="1">
    <citation type="submission" date="2019-09" db="EMBL/GenBank/DDBJ databases">
        <title>Draft genome information of white flower Hibiscus syriacus.</title>
        <authorList>
            <person name="Kim Y.-M."/>
        </authorList>
    </citation>
    <scope>NUCLEOTIDE SEQUENCE [LARGE SCALE GENOMIC DNA]</scope>
    <source>
        <strain evidence="2">YM2019G1</strain>
    </source>
</reference>
<dbReference type="InterPro" id="IPR017896">
    <property type="entry name" value="4Fe4S_Fe-S-bd"/>
</dbReference>
<dbReference type="PROSITE" id="PS51379">
    <property type="entry name" value="4FE4S_FER_2"/>
    <property type="match status" value="1"/>
</dbReference>
<evidence type="ECO:0000313" key="3">
    <source>
        <dbReference type="Proteomes" id="UP000436088"/>
    </source>
</evidence>
<dbReference type="PANTHER" id="PTHR45295">
    <property type="entry name" value="CHAPERONE PROTEIN DNAJ C76, CHLOROPLASTIC"/>
    <property type="match status" value="1"/>
</dbReference>
<keyword evidence="3" id="KW-1185">Reference proteome</keyword>
<feature type="domain" description="4Fe-4S ferredoxin-type" evidence="1">
    <location>
        <begin position="244"/>
        <end position="272"/>
    </location>
</feature>
<dbReference type="InterPro" id="IPR036869">
    <property type="entry name" value="J_dom_sf"/>
</dbReference>
<dbReference type="InterPro" id="IPR001623">
    <property type="entry name" value="DnaJ_domain"/>
</dbReference>
<dbReference type="AlphaFoldDB" id="A0A6A2ZYR3"/>
<protein>
    <submittedName>
        <fullName evidence="2">Glucose-6-phosphate/phosphate translocator 1</fullName>
    </submittedName>
</protein>
<dbReference type="CDD" id="cd06257">
    <property type="entry name" value="DnaJ"/>
    <property type="match status" value="1"/>
</dbReference>
<dbReference type="EMBL" id="VEPZ02001055">
    <property type="protein sequence ID" value="KAE8697144.1"/>
    <property type="molecule type" value="Genomic_DNA"/>
</dbReference>
<organism evidence="2 3">
    <name type="scientific">Hibiscus syriacus</name>
    <name type="common">Rose of Sharon</name>
    <dbReference type="NCBI Taxonomy" id="106335"/>
    <lineage>
        <taxon>Eukaryota</taxon>
        <taxon>Viridiplantae</taxon>
        <taxon>Streptophyta</taxon>
        <taxon>Embryophyta</taxon>
        <taxon>Tracheophyta</taxon>
        <taxon>Spermatophyta</taxon>
        <taxon>Magnoliopsida</taxon>
        <taxon>eudicotyledons</taxon>
        <taxon>Gunneridae</taxon>
        <taxon>Pentapetalae</taxon>
        <taxon>rosids</taxon>
        <taxon>malvids</taxon>
        <taxon>Malvales</taxon>
        <taxon>Malvaceae</taxon>
        <taxon>Malvoideae</taxon>
        <taxon>Hibiscus</taxon>
    </lineage>
</organism>
<dbReference type="Proteomes" id="UP000436088">
    <property type="component" value="Unassembled WGS sequence"/>
</dbReference>
<dbReference type="SMART" id="SM00271">
    <property type="entry name" value="DnaJ"/>
    <property type="match status" value="1"/>
</dbReference>
<dbReference type="SUPFAM" id="SSF46565">
    <property type="entry name" value="Chaperone J-domain"/>
    <property type="match status" value="1"/>
</dbReference>
<gene>
    <name evidence="2" type="ORF">F3Y22_tig00110633pilonHSYRG00236</name>
</gene>
<name>A0A6A2ZYR3_HIBSY</name>
<comment type="caution">
    <text evidence="2">The sequence shown here is derived from an EMBL/GenBank/DDBJ whole genome shotgun (WGS) entry which is preliminary data.</text>
</comment>
<dbReference type="PANTHER" id="PTHR45295:SF4">
    <property type="entry name" value="OS06G0474800 PROTEIN"/>
    <property type="match status" value="1"/>
</dbReference>
<accession>A0A6A2ZYR3</accession>
<dbReference type="Gene3D" id="1.10.287.110">
    <property type="entry name" value="DnaJ domain"/>
    <property type="match status" value="1"/>
</dbReference>
<evidence type="ECO:0000313" key="2">
    <source>
        <dbReference type="EMBL" id="KAE8697144.1"/>
    </source>
</evidence>
<dbReference type="Gene3D" id="3.30.70.20">
    <property type="match status" value="1"/>
</dbReference>
<proteinExistence type="predicted"/>
<sequence>MSQMTSFVSNDTRKPDSLSTASTMKAGCFVWEIWSLLGALVIFLKVYPSFKSYVPFQVNHLVDLIKVLWHLKVVPKLTPPFNLKQTHLTRELEAPPPLELLGLAAPPPFELQQEEEGGWFDVPRGCNFDVKFNPTKSNPRLGLKSSEIRCCKNQKIGEKSKSKSEKNYYELFGIPFDFNKQQIKEAYRKLQKKHGYTLMLNEAYNVLIQDDLRKKFDTSIGSMKAKFGCSASGFSSWHGPVRPQTLFVDANACIGCRECVHHASNTFEMDEALRCARVKVQYRDSDRKIDVKEIRPLMPFRIKVFVHMISLNCLFCRFRSNRAG</sequence>